<dbReference type="Proteomes" id="UP000016936">
    <property type="component" value="Unassembled WGS sequence"/>
</dbReference>
<dbReference type="AlphaFoldDB" id="M2UMC6"/>
<accession>M2UMC6</accession>
<reference evidence="2 3" key="1">
    <citation type="journal article" date="2012" name="PLoS Pathog.">
        <title>Diverse lifestyles and strategies of plant pathogenesis encoded in the genomes of eighteen Dothideomycetes fungi.</title>
        <authorList>
            <person name="Ohm R.A."/>
            <person name="Feau N."/>
            <person name="Henrissat B."/>
            <person name="Schoch C.L."/>
            <person name="Horwitz B.A."/>
            <person name="Barry K.W."/>
            <person name="Condon B.J."/>
            <person name="Copeland A.C."/>
            <person name="Dhillon B."/>
            <person name="Glaser F."/>
            <person name="Hesse C.N."/>
            <person name="Kosti I."/>
            <person name="LaButti K."/>
            <person name="Lindquist E.A."/>
            <person name="Lucas S."/>
            <person name="Salamov A.A."/>
            <person name="Bradshaw R.E."/>
            <person name="Ciuffetti L."/>
            <person name="Hamelin R.C."/>
            <person name="Kema G.H.J."/>
            <person name="Lawrence C."/>
            <person name="Scott J.A."/>
            <person name="Spatafora J.W."/>
            <person name="Turgeon B.G."/>
            <person name="de Wit P.J.G.M."/>
            <person name="Zhong S."/>
            <person name="Goodwin S.B."/>
            <person name="Grigoriev I.V."/>
        </authorList>
    </citation>
    <scope>NUCLEOTIDE SEQUENCE [LARGE SCALE GENOMIC DNA]</scope>
    <source>
        <strain evidence="3">C5 / ATCC 48332 / race O</strain>
    </source>
</reference>
<evidence type="ECO:0008006" key="4">
    <source>
        <dbReference type="Google" id="ProtNLM"/>
    </source>
</evidence>
<keyword evidence="1" id="KW-0732">Signal</keyword>
<feature type="signal peptide" evidence="1">
    <location>
        <begin position="1"/>
        <end position="19"/>
    </location>
</feature>
<dbReference type="EMBL" id="KB445579">
    <property type="protein sequence ID" value="EMD89108.1"/>
    <property type="molecule type" value="Genomic_DNA"/>
</dbReference>
<evidence type="ECO:0000313" key="2">
    <source>
        <dbReference type="EMBL" id="EMD89108.1"/>
    </source>
</evidence>
<proteinExistence type="predicted"/>
<name>M2UMC6_COCH5</name>
<evidence type="ECO:0000256" key="1">
    <source>
        <dbReference type="SAM" id="SignalP"/>
    </source>
</evidence>
<dbReference type="OrthoDB" id="4844402at2759"/>
<reference evidence="3" key="2">
    <citation type="journal article" date="2013" name="PLoS Genet.">
        <title>Comparative genome structure, secondary metabolite, and effector coding capacity across Cochliobolus pathogens.</title>
        <authorList>
            <person name="Condon B.J."/>
            <person name="Leng Y."/>
            <person name="Wu D."/>
            <person name="Bushley K.E."/>
            <person name="Ohm R.A."/>
            <person name="Otillar R."/>
            <person name="Martin J."/>
            <person name="Schackwitz W."/>
            <person name="Grimwood J."/>
            <person name="MohdZainudin N."/>
            <person name="Xue C."/>
            <person name="Wang R."/>
            <person name="Manning V.A."/>
            <person name="Dhillon B."/>
            <person name="Tu Z.J."/>
            <person name="Steffenson B.J."/>
            <person name="Salamov A."/>
            <person name="Sun H."/>
            <person name="Lowry S."/>
            <person name="LaButti K."/>
            <person name="Han J."/>
            <person name="Copeland A."/>
            <person name="Lindquist E."/>
            <person name="Barry K."/>
            <person name="Schmutz J."/>
            <person name="Baker S.E."/>
            <person name="Ciuffetti L.M."/>
            <person name="Grigoriev I.V."/>
            <person name="Zhong S."/>
            <person name="Turgeon B.G."/>
        </authorList>
    </citation>
    <scope>NUCLEOTIDE SEQUENCE [LARGE SCALE GENOMIC DNA]</scope>
    <source>
        <strain evidence="3">C5 / ATCC 48332 / race O</strain>
    </source>
</reference>
<keyword evidence="3" id="KW-1185">Reference proteome</keyword>
<dbReference type="HOGENOM" id="CLU_2209771_0_0_1"/>
<feature type="chain" id="PRO_5005358251" description="Hydrophobin" evidence="1">
    <location>
        <begin position="20"/>
        <end position="107"/>
    </location>
</feature>
<organism evidence="2 3">
    <name type="scientific">Cochliobolus heterostrophus (strain C5 / ATCC 48332 / race O)</name>
    <name type="common">Southern corn leaf blight fungus</name>
    <name type="synonym">Bipolaris maydis</name>
    <dbReference type="NCBI Taxonomy" id="701091"/>
    <lineage>
        <taxon>Eukaryota</taxon>
        <taxon>Fungi</taxon>
        <taxon>Dikarya</taxon>
        <taxon>Ascomycota</taxon>
        <taxon>Pezizomycotina</taxon>
        <taxon>Dothideomycetes</taxon>
        <taxon>Pleosporomycetidae</taxon>
        <taxon>Pleosporales</taxon>
        <taxon>Pleosporineae</taxon>
        <taxon>Pleosporaceae</taxon>
        <taxon>Bipolaris</taxon>
    </lineage>
</organism>
<gene>
    <name evidence="2" type="ORF">COCHEDRAFT_1032193</name>
</gene>
<sequence length="107" mass="11609">MQFRSIILAATGLLSVAYAAPATGNVVSENPLFTRQCQPTGFCAKSVDACTQLQCCSNAKQFTRLDQLINSISFHSTEVEALAAYHSGYSLTQLPQLPLYSNYHSST</sequence>
<evidence type="ECO:0000313" key="3">
    <source>
        <dbReference type="Proteomes" id="UP000016936"/>
    </source>
</evidence>
<protein>
    <recommendedName>
        <fullName evidence="4">Hydrophobin</fullName>
    </recommendedName>
</protein>